<sequence>MKAINIPAEILMKVLVGQEVKVNENIKGVYLLVAKENSQPGLPSSMAACVADIALGQVQLQKLVRPLNIAVDQPDWQAYEVDEFFFTAEAHNWFGPEAIVIEKRFEDFQKEYEGKRDDQGRIPKDAFPEELVKPLLQADAYWASYRKYVNDPDGTFKEKFKPFFSA</sequence>
<dbReference type="EMBL" id="JAMWYK010000006">
    <property type="protein sequence ID" value="MCO0832462.1"/>
    <property type="molecule type" value="Genomic_DNA"/>
</dbReference>
<reference evidence="1 2" key="1">
    <citation type="submission" date="2022-06" db="EMBL/GenBank/DDBJ databases">
        <title>Fructobacillus taiwanensis sp. nov., isolated from the honeybee.</title>
        <authorList>
            <person name="Chen Y.-S."/>
            <person name="Wang L.-T."/>
            <person name="Lee Y.-S."/>
            <person name="Chang Y.-C."/>
            <person name="Wu H.-C."/>
            <person name="Liao C.-Y."/>
            <person name="Chen W.-H."/>
            <person name="Deng J.-N."/>
            <person name="Wang Y.-H."/>
        </authorList>
    </citation>
    <scope>NUCLEOTIDE SEQUENCE [LARGE SCALE GENOMIC DNA]</scope>
    <source>
        <strain evidence="1 2">W13</strain>
    </source>
</reference>
<protein>
    <submittedName>
        <fullName evidence="1">Uncharacterized protein</fullName>
    </submittedName>
</protein>
<dbReference type="Proteomes" id="UP001523234">
    <property type="component" value="Unassembled WGS sequence"/>
</dbReference>
<evidence type="ECO:0000313" key="2">
    <source>
        <dbReference type="Proteomes" id="UP001523234"/>
    </source>
</evidence>
<gene>
    <name evidence="1" type="ORF">NFX39_05135</name>
</gene>
<dbReference type="RefSeq" id="WP_252443656.1">
    <property type="nucleotide sequence ID" value="NZ_JAMWYK010000006.1"/>
</dbReference>
<organism evidence="1 2">
    <name type="scientific">Fructobacillus apis</name>
    <dbReference type="NCBI Taxonomy" id="2935017"/>
    <lineage>
        <taxon>Bacteria</taxon>
        <taxon>Bacillati</taxon>
        <taxon>Bacillota</taxon>
        <taxon>Bacilli</taxon>
        <taxon>Lactobacillales</taxon>
        <taxon>Lactobacillaceae</taxon>
        <taxon>Fructobacillus</taxon>
    </lineage>
</organism>
<comment type="caution">
    <text evidence="1">The sequence shown here is derived from an EMBL/GenBank/DDBJ whole genome shotgun (WGS) entry which is preliminary data.</text>
</comment>
<proteinExistence type="predicted"/>
<accession>A0ABT0ZR54</accession>
<keyword evidence="2" id="KW-1185">Reference proteome</keyword>
<name>A0ABT0ZR54_9LACO</name>
<evidence type="ECO:0000313" key="1">
    <source>
        <dbReference type="EMBL" id="MCO0832462.1"/>
    </source>
</evidence>